<dbReference type="Proteomes" id="UP000242287">
    <property type="component" value="Unassembled WGS sequence"/>
</dbReference>
<name>A0A2A9NEC8_9AGAR</name>
<proteinExistence type="predicted"/>
<evidence type="ECO:0000313" key="3">
    <source>
        <dbReference type="Proteomes" id="UP000242287"/>
    </source>
</evidence>
<dbReference type="AlphaFoldDB" id="A0A2A9NEC8"/>
<feature type="region of interest" description="Disordered" evidence="1">
    <location>
        <begin position="240"/>
        <end position="290"/>
    </location>
</feature>
<evidence type="ECO:0000313" key="2">
    <source>
        <dbReference type="EMBL" id="PFH46003.1"/>
    </source>
</evidence>
<accession>A0A2A9NEC8</accession>
<dbReference type="STRING" id="703135.A0A2A9NEC8"/>
<feature type="compositionally biased region" description="Basic and acidic residues" evidence="1">
    <location>
        <begin position="277"/>
        <end position="286"/>
    </location>
</feature>
<protein>
    <submittedName>
        <fullName evidence="2">Uncharacterized protein</fullName>
    </submittedName>
</protein>
<keyword evidence="3" id="KW-1185">Reference proteome</keyword>
<feature type="region of interest" description="Disordered" evidence="1">
    <location>
        <begin position="186"/>
        <end position="219"/>
    </location>
</feature>
<gene>
    <name evidence="2" type="ORF">AMATHDRAFT_8381</name>
</gene>
<feature type="region of interest" description="Disordered" evidence="1">
    <location>
        <begin position="368"/>
        <end position="396"/>
    </location>
</feature>
<feature type="compositionally biased region" description="Polar residues" evidence="1">
    <location>
        <begin position="240"/>
        <end position="276"/>
    </location>
</feature>
<organism evidence="2 3">
    <name type="scientific">Amanita thiersii Skay4041</name>
    <dbReference type="NCBI Taxonomy" id="703135"/>
    <lineage>
        <taxon>Eukaryota</taxon>
        <taxon>Fungi</taxon>
        <taxon>Dikarya</taxon>
        <taxon>Basidiomycota</taxon>
        <taxon>Agaricomycotina</taxon>
        <taxon>Agaricomycetes</taxon>
        <taxon>Agaricomycetidae</taxon>
        <taxon>Agaricales</taxon>
        <taxon>Pluteineae</taxon>
        <taxon>Amanitaceae</taxon>
        <taxon>Amanita</taxon>
    </lineage>
</organism>
<dbReference type="EMBL" id="KZ302254">
    <property type="protein sequence ID" value="PFH46003.1"/>
    <property type="molecule type" value="Genomic_DNA"/>
</dbReference>
<evidence type="ECO:0000256" key="1">
    <source>
        <dbReference type="SAM" id="MobiDB-lite"/>
    </source>
</evidence>
<sequence length="415" mass="48180">MTTSTLSPNWLHQYLKVPFQLFRQIRFSDGRIGKLESDHAALVLAVLTRKRLTLAMLSTLTKSIHNVAELYVNDISGYYWFPYAVMNALREYAPQAEALTAKFKAATLSYPLIQFDYEDVEKAWKTEIILFKNRVLAKLRNPNDLLYKAGYETIKNLRTVFQKEQIRVAEAERKIEDTKRLERQAREEAQLANKEAREAMEEEYRAKEREHRANERTAEIEERNRQLEQLLANLQHQVIPNNSAPGQINEAKQQPQHETQQQIDQTDQKVEQNAQRQIEEVNRETQQETQRQIVEVNRDAWRRIDEVQRRADDANRDKEAAGNQLKELARKLEALATATTSQTTHGRARRAVPKINRQAGKELRAIVKDISSPQQSTPMKELEESSSSTMESELNDPEACTKIETAMFDEMVLQY</sequence>
<reference evidence="2 3" key="1">
    <citation type="submission" date="2014-02" db="EMBL/GenBank/DDBJ databases">
        <title>Transposable element dynamics among asymbiotic and ectomycorrhizal Amanita fungi.</title>
        <authorList>
            <consortium name="DOE Joint Genome Institute"/>
            <person name="Hess J."/>
            <person name="Skrede I."/>
            <person name="Wolfe B."/>
            <person name="LaButti K."/>
            <person name="Ohm R.A."/>
            <person name="Grigoriev I.V."/>
            <person name="Pringle A."/>
        </authorList>
    </citation>
    <scope>NUCLEOTIDE SEQUENCE [LARGE SCALE GENOMIC DNA]</scope>
    <source>
        <strain evidence="2 3">SKay4041</strain>
    </source>
</reference>